<proteinExistence type="predicted"/>
<evidence type="ECO:0000313" key="1">
    <source>
        <dbReference type="EMBL" id="MCI37372.1"/>
    </source>
</evidence>
<comment type="caution">
    <text evidence="1">The sequence shown here is derived from an EMBL/GenBank/DDBJ whole genome shotgun (WGS) entry which is preliminary data.</text>
</comment>
<accession>A0A392RME1</accession>
<organism evidence="1 2">
    <name type="scientific">Trifolium medium</name>
    <dbReference type="NCBI Taxonomy" id="97028"/>
    <lineage>
        <taxon>Eukaryota</taxon>
        <taxon>Viridiplantae</taxon>
        <taxon>Streptophyta</taxon>
        <taxon>Embryophyta</taxon>
        <taxon>Tracheophyta</taxon>
        <taxon>Spermatophyta</taxon>
        <taxon>Magnoliopsida</taxon>
        <taxon>eudicotyledons</taxon>
        <taxon>Gunneridae</taxon>
        <taxon>Pentapetalae</taxon>
        <taxon>rosids</taxon>
        <taxon>fabids</taxon>
        <taxon>Fabales</taxon>
        <taxon>Fabaceae</taxon>
        <taxon>Papilionoideae</taxon>
        <taxon>50 kb inversion clade</taxon>
        <taxon>NPAAA clade</taxon>
        <taxon>Hologalegina</taxon>
        <taxon>IRL clade</taxon>
        <taxon>Trifolieae</taxon>
        <taxon>Trifolium</taxon>
    </lineage>
</organism>
<reference evidence="1 2" key="1">
    <citation type="journal article" date="2018" name="Front. Plant Sci.">
        <title>Red Clover (Trifolium pratense) and Zigzag Clover (T. medium) - A Picture of Genomic Similarities and Differences.</title>
        <authorList>
            <person name="Dluhosova J."/>
            <person name="Istvanek J."/>
            <person name="Nedelnik J."/>
            <person name="Repkova J."/>
        </authorList>
    </citation>
    <scope>NUCLEOTIDE SEQUENCE [LARGE SCALE GENOMIC DNA]</scope>
    <source>
        <strain evidence="2">cv. 10/8</strain>
        <tissue evidence="1">Leaf</tissue>
    </source>
</reference>
<keyword evidence="2" id="KW-1185">Reference proteome</keyword>
<protein>
    <submittedName>
        <fullName evidence="1">Uncharacterized protein</fullName>
    </submittedName>
</protein>
<sequence length="42" mass="4498">MSIALLPPTWLYNSGSTFTPISVAICRRGGARARPRPSPSLV</sequence>
<dbReference type="AlphaFoldDB" id="A0A392RME1"/>
<dbReference type="EMBL" id="LXQA010243920">
    <property type="protein sequence ID" value="MCI37372.1"/>
    <property type="molecule type" value="Genomic_DNA"/>
</dbReference>
<name>A0A392RME1_9FABA</name>
<evidence type="ECO:0000313" key="2">
    <source>
        <dbReference type="Proteomes" id="UP000265520"/>
    </source>
</evidence>
<dbReference type="Proteomes" id="UP000265520">
    <property type="component" value="Unassembled WGS sequence"/>
</dbReference>